<accession>A0A0U3THB5</accession>
<feature type="signal peptide" evidence="1">
    <location>
        <begin position="1"/>
        <end position="19"/>
    </location>
</feature>
<gene>
    <name evidence="2" type="ORF">AERYTH_09850</name>
</gene>
<evidence type="ECO:0000313" key="3">
    <source>
        <dbReference type="Proteomes" id="UP000067689"/>
    </source>
</evidence>
<dbReference type="AlphaFoldDB" id="A0A0U3THB5"/>
<keyword evidence="1" id="KW-0732">Signal</keyword>
<dbReference type="OrthoDB" id="3748582at2"/>
<organism evidence="2 3">
    <name type="scientific">Aeromicrobium erythreum</name>
    <dbReference type="NCBI Taxonomy" id="2041"/>
    <lineage>
        <taxon>Bacteria</taxon>
        <taxon>Bacillati</taxon>
        <taxon>Actinomycetota</taxon>
        <taxon>Actinomycetes</taxon>
        <taxon>Propionibacteriales</taxon>
        <taxon>Nocardioidaceae</taxon>
        <taxon>Aeromicrobium</taxon>
    </lineage>
</organism>
<evidence type="ECO:0000313" key="2">
    <source>
        <dbReference type="EMBL" id="ALX04983.1"/>
    </source>
</evidence>
<dbReference type="RefSeq" id="WP_067857914.1">
    <property type="nucleotide sequence ID" value="NZ_CP011502.1"/>
</dbReference>
<dbReference type="PATRIC" id="fig|2041.4.peg.2060"/>
<evidence type="ECO:0008006" key="4">
    <source>
        <dbReference type="Google" id="ProtNLM"/>
    </source>
</evidence>
<protein>
    <recommendedName>
        <fullName evidence="4">Lipoprotein</fullName>
    </recommendedName>
</protein>
<proteinExistence type="predicted"/>
<keyword evidence="3" id="KW-1185">Reference proteome</keyword>
<feature type="chain" id="PRO_5039233200" description="Lipoprotein" evidence="1">
    <location>
        <begin position="20"/>
        <end position="149"/>
    </location>
</feature>
<dbReference type="KEGG" id="aer:AERYTH_09850"/>
<dbReference type="STRING" id="2041.AERYTH_09850"/>
<reference evidence="2 3" key="1">
    <citation type="journal article" date="1991" name="Int. J. Syst. Bacteriol.">
        <title>Description of the erythromycin-producing bacterium Arthrobacter sp. strain NRRL B-3381 as Aeromicrobium erythreum gen. nov., sp. nov.</title>
        <authorList>
            <person name="Miller E.S."/>
            <person name="Woese C.R."/>
            <person name="Brenner S."/>
        </authorList>
    </citation>
    <scope>NUCLEOTIDE SEQUENCE [LARGE SCALE GENOMIC DNA]</scope>
    <source>
        <strain evidence="2 3">AR18</strain>
    </source>
</reference>
<sequence>MKKLALAGALLAATTTLTACGSGSSAYCSDLKSATKQFDSLESNDLGKIDEAFKTFHKLADEAPSDIESDWKVLDDGITSVEKALDDAGLKMSDLAKVQSGNLPEGVDMTKLQGLASEFQKLGDEKFTKASDAIEKHAKDECDVDLKTS</sequence>
<dbReference type="PROSITE" id="PS51257">
    <property type="entry name" value="PROKAR_LIPOPROTEIN"/>
    <property type="match status" value="1"/>
</dbReference>
<evidence type="ECO:0000256" key="1">
    <source>
        <dbReference type="SAM" id="SignalP"/>
    </source>
</evidence>
<dbReference type="EMBL" id="CP011502">
    <property type="protein sequence ID" value="ALX04983.1"/>
    <property type="molecule type" value="Genomic_DNA"/>
</dbReference>
<name>A0A0U3THB5_9ACTN</name>
<dbReference type="Proteomes" id="UP000067689">
    <property type="component" value="Chromosome"/>
</dbReference>